<feature type="domain" description="AMP-dependent synthetase/ligase" evidence="9">
    <location>
        <begin position="74"/>
        <end position="465"/>
    </location>
</feature>
<name>A0A8J9ZVA9_BRALA</name>
<comment type="catalytic activity">
    <reaction evidence="8">
        <text>a medium-chain fatty acid + ATP + CoA = a medium-chain fatty acyl-CoA + AMP + diphosphate</text>
        <dbReference type="Rhea" id="RHEA:48340"/>
        <dbReference type="ChEBI" id="CHEBI:30616"/>
        <dbReference type="ChEBI" id="CHEBI:33019"/>
        <dbReference type="ChEBI" id="CHEBI:57287"/>
        <dbReference type="ChEBI" id="CHEBI:59558"/>
        <dbReference type="ChEBI" id="CHEBI:90546"/>
        <dbReference type="ChEBI" id="CHEBI:456215"/>
        <dbReference type="EC" id="6.2.1.2"/>
    </reaction>
</comment>
<dbReference type="Gene3D" id="3.30.300.30">
    <property type="match status" value="1"/>
</dbReference>
<evidence type="ECO:0000313" key="11">
    <source>
        <dbReference type="EMBL" id="CAH1263467.1"/>
    </source>
</evidence>
<dbReference type="Gene3D" id="3.40.50.12780">
    <property type="entry name" value="N-terminal domain of ligase-like"/>
    <property type="match status" value="1"/>
</dbReference>
<dbReference type="InterPro" id="IPR042099">
    <property type="entry name" value="ANL_N_sf"/>
</dbReference>
<comment type="catalytic activity">
    <reaction evidence="7">
        <text>octanoate + ATP + CoA = octanoyl-CoA + AMP + diphosphate</text>
        <dbReference type="Rhea" id="RHEA:33631"/>
        <dbReference type="ChEBI" id="CHEBI:25646"/>
        <dbReference type="ChEBI" id="CHEBI:30616"/>
        <dbReference type="ChEBI" id="CHEBI:33019"/>
        <dbReference type="ChEBI" id="CHEBI:57287"/>
        <dbReference type="ChEBI" id="CHEBI:57386"/>
        <dbReference type="ChEBI" id="CHEBI:456215"/>
    </reaction>
</comment>
<evidence type="ECO:0000256" key="5">
    <source>
        <dbReference type="ARBA" id="ARBA00039009"/>
    </source>
</evidence>
<dbReference type="GO" id="GO:0031956">
    <property type="term" value="F:medium-chain fatty acid-CoA ligase activity"/>
    <property type="evidence" value="ECO:0007669"/>
    <property type="project" value="UniProtKB-EC"/>
</dbReference>
<dbReference type="FunFam" id="3.30.300.30:FF:000008">
    <property type="entry name" value="2,3-dihydroxybenzoate-AMP ligase"/>
    <property type="match status" value="1"/>
</dbReference>
<organism evidence="11 12">
    <name type="scientific">Branchiostoma lanceolatum</name>
    <name type="common">Common lancelet</name>
    <name type="synonym">Amphioxus lanceolatum</name>
    <dbReference type="NCBI Taxonomy" id="7740"/>
    <lineage>
        <taxon>Eukaryota</taxon>
        <taxon>Metazoa</taxon>
        <taxon>Chordata</taxon>
        <taxon>Cephalochordata</taxon>
        <taxon>Leptocardii</taxon>
        <taxon>Amphioxiformes</taxon>
        <taxon>Branchiostomatidae</taxon>
        <taxon>Branchiostoma</taxon>
    </lineage>
</organism>
<evidence type="ECO:0000256" key="8">
    <source>
        <dbReference type="ARBA" id="ARBA00048277"/>
    </source>
</evidence>
<dbReference type="EMBL" id="OV696689">
    <property type="protein sequence ID" value="CAH1263467.1"/>
    <property type="molecule type" value="Genomic_DNA"/>
</dbReference>
<dbReference type="InterPro" id="IPR025110">
    <property type="entry name" value="AMP-bd_C"/>
</dbReference>
<dbReference type="Pfam" id="PF00501">
    <property type="entry name" value="AMP-binding"/>
    <property type="match status" value="1"/>
</dbReference>
<feature type="domain" description="AMP-binding enzyme C-terminal" evidence="10">
    <location>
        <begin position="516"/>
        <end position="591"/>
    </location>
</feature>
<keyword evidence="12" id="KW-1185">Reference proteome</keyword>
<protein>
    <recommendedName>
        <fullName evidence="6">Medium-chain acyl-CoA ligase ACSF2, mitochondrial</fullName>
        <ecNumber evidence="5">6.2.1.2</ecNumber>
    </recommendedName>
</protein>
<accession>A0A8J9ZVA9</accession>
<evidence type="ECO:0000256" key="4">
    <source>
        <dbReference type="ARBA" id="ARBA00037247"/>
    </source>
</evidence>
<dbReference type="PANTHER" id="PTHR43201:SF5">
    <property type="entry name" value="MEDIUM-CHAIN ACYL-COA LIGASE ACSF2, MITOCHONDRIAL"/>
    <property type="match status" value="1"/>
</dbReference>
<evidence type="ECO:0000256" key="6">
    <source>
        <dbReference type="ARBA" id="ARBA00039638"/>
    </source>
</evidence>
<dbReference type="Pfam" id="PF13193">
    <property type="entry name" value="AMP-binding_C"/>
    <property type="match status" value="1"/>
</dbReference>
<dbReference type="InterPro" id="IPR000873">
    <property type="entry name" value="AMP-dep_synth/lig_dom"/>
</dbReference>
<keyword evidence="2" id="KW-0436">Ligase</keyword>
<evidence type="ECO:0000256" key="7">
    <source>
        <dbReference type="ARBA" id="ARBA00047319"/>
    </source>
</evidence>
<dbReference type="InterPro" id="IPR045851">
    <property type="entry name" value="AMP-bd_C_sf"/>
</dbReference>
<comment type="function">
    <text evidence="4">Acyl-CoA synthases catalyze the initial reaction in fatty acid metabolism, by forming a thioester with CoA. Has some preference toward medium-chain substrates. Plays a role in adipocyte differentiation.</text>
</comment>
<keyword evidence="3" id="KW-0443">Lipid metabolism</keyword>
<dbReference type="OrthoDB" id="10253115at2759"/>
<dbReference type="SUPFAM" id="SSF56801">
    <property type="entry name" value="Acetyl-CoA synthetase-like"/>
    <property type="match status" value="1"/>
</dbReference>
<comment type="similarity">
    <text evidence="1">Belongs to the ATP-dependent AMP-binding enzyme family.</text>
</comment>
<evidence type="ECO:0000256" key="2">
    <source>
        <dbReference type="ARBA" id="ARBA00022598"/>
    </source>
</evidence>
<sequence length="607" mass="68542">MVANILSKPVRFGGLRRPRLSQVLSPQLATFCRTLSTCERLHGVDRPEDVHLTHSYHHGLTATRLQGITIGQRLQQTVQKYPDREMLVFKREDIRRTFQEFLEECDQLAAGFVALGLKRGDRVGMWGPNTLEWVLTQFATARAGLIMVSINPAYQVNELAYALRKVGCRAVVSATSFKTQDYYKMIHQVCPELERCKAGELDSKHLPMLKTVIMLGEEKCPGTFSFPEVMEMGDHAHRRTVLEMQDKLQFDDPINIQFTSGTTGHPKGATLTHHNILNNQWLIGHRLGYHEMHHKICMPVPLYHCFGMVCSTLAAAVFGTTVVASSPSFEPEAALQAIHEENCTSIYGTPTMFIDMLHHPNFDKYRLTSLNTGIMGGSPCPIETMRQVVSKMHCAEICIAYGTTENSPLTFMGYKSDSLERKVGTIGQPFPHVEVKIVDTEGRVTSVNEPGELWTRGHGTMLGYWDDPVKTAEVIGPDRWYRTGDTAVLDEQGYGRIVGRIKDMIIRGGENIYPREIEEFLHTHPKVEDVQVIGVPDERMGEEICAWIKMKGGEKMSVDDVKAFCKGQISHFKIPRYITFVKEFPLTVTGKVQKYKIRELMIKELGL</sequence>
<dbReference type="FunFam" id="3.40.50.12780:FF:000003">
    <property type="entry name" value="Long-chain-fatty-acid--CoA ligase FadD"/>
    <property type="match status" value="1"/>
</dbReference>
<dbReference type="Proteomes" id="UP000838412">
    <property type="component" value="Chromosome 4"/>
</dbReference>
<dbReference type="GO" id="GO:0006631">
    <property type="term" value="P:fatty acid metabolic process"/>
    <property type="evidence" value="ECO:0007669"/>
    <property type="project" value="TreeGrafter"/>
</dbReference>
<dbReference type="InterPro" id="IPR020845">
    <property type="entry name" value="AMP-binding_CS"/>
</dbReference>
<proteinExistence type="inferred from homology"/>
<evidence type="ECO:0000313" key="12">
    <source>
        <dbReference type="Proteomes" id="UP000838412"/>
    </source>
</evidence>
<dbReference type="PROSITE" id="PS00455">
    <property type="entry name" value="AMP_BINDING"/>
    <property type="match status" value="1"/>
</dbReference>
<dbReference type="EC" id="6.2.1.2" evidence="5"/>
<gene>
    <name evidence="11" type="primary">ACSF2</name>
    <name evidence="11" type="ORF">BLAG_LOCUS18158</name>
</gene>
<reference evidence="11" key="1">
    <citation type="submission" date="2022-01" db="EMBL/GenBank/DDBJ databases">
        <authorList>
            <person name="Braso-Vives M."/>
        </authorList>
    </citation>
    <scope>NUCLEOTIDE SEQUENCE</scope>
</reference>
<evidence type="ECO:0000256" key="1">
    <source>
        <dbReference type="ARBA" id="ARBA00006432"/>
    </source>
</evidence>
<dbReference type="PANTHER" id="PTHR43201">
    <property type="entry name" value="ACYL-COA SYNTHETASE"/>
    <property type="match status" value="1"/>
</dbReference>
<evidence type="ECO:0000256" key="3">
    <source>
        <dbReference type="ARBA" id="ARBA00023098"/>
    </source>
</evidence>
<evidence type="ECO:0000259" key="9">
    <source>
        <dbReference type="Pfam" id="PF00501"/>
    </source>
</evidence>
<dbReference type="AlphaFoldDB" id="A0A8J9ZVA9"/>
<dbReference type="CDD" id="cd05917">
    <property type="entry name" value="FACL_like_2"/>
    <property type="match status" value="1"/>
</dbReference>
<evidence type="ECO:0000259" key="10">
    <source>
        <dbReference type="Pfam" id="PF13193"/>
    </source>
</evidence>